<dbReference type="PANTHER" id="PTHR41386:SF1">
    <property type="entry name" value="MEMBRANE PROTEIN"/>
    <property type="match status" value="1"/>
</dbReference>
<accession>A0A841AEC1</accession>
<feature type="compositionally biased region" description="Low complexity" evidence="1">
    <location>
        <begin position="164"/>
        <end position="213"/>
    </location>
</feature>
<evidence type="ECO:0000313" key="3">
    <source>
        <dbReference type="EMBL" id="MBB5831941.1"/>
    </source>
</evidence>
<proteinExistence type="predicted"/>
<gene>
    <name evidence="3" type="ORF">HNR70_001754</name>
</gene>
<evidence type="ECO:0000313" key="4">
    <source>
        <dbReference type="Proteomes" id="UP000588158"/>
    </source>
</evidence>
<dbReference type="InterPro" id="IPR010406">
    <property type="entry name" value="DUF1003"/>
</dbReference>
<reference evidence="3 4" key="1">
    <citation type="submission" date="2020-08" db="EMBL/GenBank/DDBJ databases">
        <title>Sequencing the genomes of 1000 actinobacteria strains.</title>
        <authorList>
            <person name="Klenk H.-P."/>
        </authorList>
    </citation>
    <scope>NUCLEOTIDE SEQUENCE [LARGE SCALE GENOMIC DNA]</scope>
    <source>
        <strain evidence="3 4">DSM 28796</strain>
    </source>
</reference>
<keyword evidence="2" id="KW-0472">Membrane</keyword>
<dbReference type="Proteomes" id="UP000588158">
    <property type="component" value="Unassembled WGS sequence"/>
</dbReference>
<comment type="caution">
    <text evidence="3">The sequence shown here is derived from an EMBL/GenBank/DDBJ whole genome shotgun (WGS) entry which is preliminary data.</text>
</comment>
<dbReference type="Pfam" id="PF06210">
    <property type="entry name" value="DUF1003"/>
    <property type="match status" value="1"/>
</dbReference>
<feature type="region of interest" description="Disordered" evidence="1">
    <location>
        <begin position="1"/>
        <end position="24"/>
    </location>
</feature>
<dbReference type="PANTHER" id="PTHR41386">
    <property type="entry name" value="INTEGRAL MEMBRANE PROTEIN-RELATED"/>
    <property type="match status" value="1"/>
</dbReference>
<evidence type="ECO:0000256" key="1">
    <source>
        <dbReference type="SAM" id="MobiDB-lite"/>
    </source>
</evidence>
<feature type="compositionally biased region" description="Basic and acidic residues" evidence="1">
    <location>
        <begin position="1"/>
        <end position="14"/>
    </location>
</feature>
<feature type="transmembrane region" description="Helical" evidence="2">
    <location>
        <begin position="73"/>
        <end position="95"/>
    </location>
</feature>
<evidence type="ECO:0000256" key="2">
    <source>
        <dbReference type="SAM" id="Phobius"/>
    </source>
</evidence>
<protein>
    <submittedName>
        <fullName evidence="3">Putative membrane protein</fullName>
    </submittedName>
</protein>
<keyword evidence="2" id="KW-0812">Transmembrane</keyword>
<organism evidence="3 4">
    <name type="scientific">Brachybacterium aquaticum</name>
    <dbReference type="NCBI Taxonomy" id="1432564"/>
    <lineage>
        <taxon>Bacteria</taxon>
        <taxon>Bacillati</taxon>
        <taxon>Actinomycetota</taxon>
        <taxon>Actinomycetes</taxon>
        <taxon>Micrococcales</taxon>
        <taxon>Dermabacteraceae</taxon>
        <taxon>Brachybacterium</taxon>
    </lineage>
</organism>
<dbReference type="AlphaFoldDB" id="A0A841AEC1"/>
<dbReference type="EMBL" id="JACHLZ010000001">
    <property type="protein sequence ID" value="MBB5831941.1"/>
    <property type="molecule type" value="Genomic_DNA"/>
</dbReference>
<feature type="transmembrane region" description="Helical" evidence="2">
    <location>
        <begin position="43"/>
        <end position="61"/>
    </location>
</feature>
<keyword evidence="2" id="KW-1133">Transmembrane helix</keyword>
<name>A0A841AEC1_9MICO</name>
<keyword evidence="4" id="KW-1185">Reference proteome</keyword>
<sequence length="264" mass="29234">MAEQKPDALDDPAPRRGRLRNPFSGDAFGRAAEGFARMMGTPAFLVGMTLFCAIWLTWNSLAPESAQFDPRALNFTLLTLILSLQASYAAPLLLLAQNRQDDRDRVQNEQDRQSNERNHATTDFITREIASLRLALNDVATRDFVRGELRDLLEDLEEARQQDAEAAQAEAAQLEAAQAGGSESLSLPSSSRGAQAREAQEAQGSQQAPAPSLEVEALRALLREEVEAALDRRERRGPAEGIRSEQHTEPHPTEHHHVKEQDPQ</sequence>
<dbReference type="RefSeq" id="WP_246375189.1">
    <property type="nucleotide sequence ID" value="NZ_JACHLZ010000001.1"/>
</dbReference>
<feature type="region of interest" description="Disordered" evidence="1">
    <location>
        <begin position="161"/>
        <end position="213"/>
    </location>
</feature>
<feature type="region of interest" description="Disordered" evidence="1">
    <location>
        <begin position="229"/>
        <end position="264"/>
    </location>
</feature>